<reference evidence="2" key="3">
    <citation type="submission" date="2011-03" db="EMBL/GenBank/DDBJ databases">
        <title>Annotation of Magnaporthe poae ATCC 64411.</title>
        <authorList>
            <person name="Ma L.-J."/>
            <person name="Dead R."/>
            <person name="Young S.K."/>
            <person name="Zeng Q."/>
            <person name="Gargeya S."/>
            <person name="Fitzgerald M."/>
            <person name="Haas B."/>
            <person name="Abouelleil A."/>
            <person name="Alvarado L."/>
            <person name="Arachchi H.M."/>
            <person name="Berlin A."/>
            <person name="Brown A."/>
            <person name="Chapman S.B."/>
            <person name="Chen Z."/>
            <person name="Dunbar C."/>
            <person name="Freedman E."/>
            <person name="Gearin G."/>
            <person name="Gellesch M."/>
            <person name="Goldberg J."/>
            <person name="Griggs A."/>
            <person name="Gujja S."/>
            <person name="Heiman D."/>
            <person name="Howarth C."/>
            <person name="Larson L."/>
            <person name="Lui A."/>
            <person name="MacDonald P.J.P."/>
            <person name="Mehta T."/>
            <person name="Montmayeur A."/>
            <person name="Murphy C."/>
            <person name="Neiman D."/>
            <person name="Pearson M."/>
            <person name="Priest M."/>
            <person name="Roberts A."/>
            <person name="Saif S."/>
            <person name="Shea T."/>
            <person name="Shenoy N."/>
            <person name="Sisk P."/>
            <person name="Stolte C."/>
            <person name="Sykes S."/>
            <person name="Yandava C."/>
            <person name="Wortman J."/>
            <person name="Nusbaum C."/>
            <person name="Birren B."/>
        </authorList>
    </citation>
    <scope>NUCLEOTIDE SEQUENCE</scope>
    <source>
        <strain evidence="2">ATCC 64411</strain>
    </source>
</reference>
<organism evidence="3 4">
    <name type="scientific">Magnaporthiopsis poae (strain ATCC 64411 / 73-15)</name>
    <name type="common">Kentucky bluegrass fungus</name>
    <name type="synonym">Magnaporthe poae</name>
    <dbReference type="NCBI Taxonomy" id="644358"/>
    <lineage>
        <taxon>Eukaryota</taxon>
        <taxon>Fungi</taxon>
        <taxon>Dikarya</taxon>
        <taxon>Ascomycota</taxon>
        <taxon>Pezizomycotina</taxon>
        <taxon>Sordariomycetes</taxon>
        <taxon>Sordariomycetidae</taxon>
        <taxon>Magnaporthales</taxon>
        <taxon>Magnaporthaceae</taxon>
        <taxon>Magnaporthiopsis</taxon>
    </lineage>
</organism>
<dbReference type="Pfam" id="PF06985">
    <property type="entry name" value="HET"/>
    <property type="match status" value="1"/>
</dbReference>
<dbReference type="STRING" id="644358.A0A0C4DPX5"/>
<gene>
    <name evidence="2" type="ORF">MAPG_01905</name>
</gene>
<reference evidence="3" key="5">
    <citation type="submission" date="2015-06" db="UniProtKB">
        <authorList>
            <consortium name="EnsemblFungi"/>
        </authorList>
    </citation>
    <scope>IDENTIFICATION</scope>
    <source>
        <strain evidence="3">ATCC 64411</strain>
    </source>
</reference>
<reference evidence="3" key="4">
    <citation type="journal article" date="2015" name="G3 (Bethesda)">
        <title>Genome sequences of three phytopathogenic species of the Magnaporthaceae family of fungi.</title>
        <authorList>
            <person name="Okagaki L.H."/>
            <person name="Nunes C.C."/>
            <person name="Sailsbery J."/>
            <person name="Clay B."/>
            <person name="Brown D."/>
            <person name="John T."/>
            <person name="Oh Y."/>
            <person name="Young N."/>
            <person name="Fitzgerald M."/>
            <person name="Haas B.J."/>
            <person name="Zeng Q."/>
            <person name="Young S."/>
            <person name="Adiconis X."/>
            <person name="Fan L."/>
            <person name="Levin J.Z."/>
            <person name="Mitchell T.K."/>
            <person name="Okubara P.A."/>
            <person name="Farman M.L."/>
            <person name="Kohn L.M."/>
            <person name="Birren B."/>
            <person name="Ma L.-J."/>
            <person name="Dean R.A."/>
        </authorList>
    </citation>
    <scope>NUCLEOTIDE SEQUENCE</scope>
    <source>
        <strain evidence="3">ATCC 64411 / 73-15</strain>
    </source>
</reference>
<reference evidence="4" key="1">
    <citation type="submission" date="2010-05" db="EMBL/GenBank/DDBJ databases">
        <title>The genome sequence of Magnaporthe poae strain ATCC 64411.</title>
        <authorList>
            <person name="Ma L.-J."/>
            <person name="Dead R."/>
            <person name="Young S."/>
            <person name="Zeng Q."/>
            <person name="Koehrsen M."/>
            <person name="Alvarado L."/>
            <person name="Berlin A."/>
            <person name="Chapman S.B."/>
            <person name="Chen Z."/>
            <person name="Freedman E."/>
            <person name="Gellesch M."/>
            <person name="Goldberg J."/>
            <person name="Griggs A."/>
            <person name="Gujja S."/>
            <person name="Heilman E.R."/>
            <person name="Heiman D."/>
            <person name="Hepburn T."/>
            <person name="Howarth C."/>
            <person name="Jen D."/>
            <person name="Larson L."/>
            <person name="Mehta T."/>
            <person name="Neiman D."/>
            <person name="Pearson M."/>
            <person name="Roberts A."/>
            <person name="Saif S."/>
            <person name="Shea T."/>
            <person name="Shenoy N."/>
            <person name="Sisk P."/>
            <person name="Stolte C."/>
            <person name="Sykes S."/>
            <person name="Walk T."/>
            <person name="White J."/>
            <person name="Yandava C."/>
            <person name="Haas B."/>
            <person name="Nusbaum C."/>
            <person name="Birren B."/>
        </authorList>
    </citation>
    <scope>NUCLEOTIDE SEQUENCE [LARGE SCALE GENOMIC DNA]</scope>
    <source>
        <strain evidence="4">ATCC 64411 / 73-15</strain>
    </source>
</reference>
<dbReference type="VEuPathDB" id="FungiDB:MAPG_01905"/>
<proteinExistence type="predicted"/>
<keyword evidence="4" id="KW-1185">Reference proteome</keyword>
<evidence type="ECO:0000259" key="1">
    <source>
        <dbReference type="Pfam" id="PF06985"/>
    </source>
</evidence>
<accession>A0A0C4DPX5</accession>
<dbReference type="eggNOG" id="ENOG502S2V9">
    <property type="taxonomic scope" value="Eukaryota"/>
</dbReference>
<dbReference type="EMBL" id="GL876967">
    <property type="protein sequence ID" value="KLU82837.1"/>
    <property type="molecule type" value="Genomic_DNA"/>
</dbReference>
<dbReference type="InterPro" id="IPR010730">
    <property type="entry name" value="HET"/>
</dbReference>
<evidence type="ECO:0000313" key="3">
    <source>
        <dbReference type="EnsemblFungi" id="MAPG_01905T0"/>
    </source>
</evidence>
<dbReference type="AlphaFoldDB" id="A0A0C4DPX5"/>
<dbReference type="Pfam" id="PF26639">
    <property type="entry name" value="Het-6_barrel"/>
    <property type="match status" value="1"/>
</dbReference>
<dbReference type="OMA" id="GHIMSEP"/>
<dbReference type="EMBL" id="ADBL01000475">
    <property type="status" value="NOT_ANNOTATED_CDS"/>
    <property type="molecule type" value="Genomic_DNA"/>
</dbReference>
<dbReference type="PANTHER" id="PTHR24148:SF64">
    <property type="entry name" value="HETEROKARYON INCOMPATIBILITY DOMAIN-CONTAINING PROTEIN"/>
    <property type="match status" value="1"/>
</dbReference>
<dbReference type="PANTHER" id="PTHR24148">
    <property type="entry name" value="ANKYRIN REPEAT DOMAIN-CONTAINING PROTEIN 39 HOMOLOG-RELATED"/>
    <property type="match status" value="1"/>
</dbReference>
<name>A0A0C4DPX5_MAGP6</name>
<sequence>MPYSRQLRGFLVAGKWTAATVLLGLPWMVVAVSTKCLPQYIYQGTFPGRVVYPLHDPAFQPCGDFPRSAFHAEMGLPLSCTCGRRTLTVQDDQPDAYTYQPLPDGTIRILTLLGGNPDEPLTGVLELAAVDNAGAHEPLSYVWGDDTLTHKIRLPAAELRITASLYHALRRLRLQKGPRRVWADQICINQGDEVERSQQVQFMNQIYQGASRVQVWLGLDEQHLAEEAFGFVRRLAGLLADKRRPIFESASTDELAEEPTWKPLQNLIDHPWFQRGWIVQEIGTRRPATLTWGKAEMEWDELHDVCERLTEYHHLRVKFKVTTAEIKYLYRRFVEPEEASRHDNRFSFLYELHRARHLKVTDDRDRVFAMLGHYSIRAGRNSELKALRADYSSSVEEVYTDVAARALIGDGESLITLGAVQHARLPSAAAETRQGLPSWVPDWRIHHGHIMSEPTSPHRACGPKKPNLSIDCDSKVLEIRGIKIDRIVACSDLLEKGAFHGRRKAAEGEDMVQAAVQVLWTDICGKTNGFAIGDEYAGGGGSNFFAYTQTLSNGCVTIYWRDHALEDYHGAALQEKWLAHAAAYLTTVVDEAAISTELRLLADQGGGDAQKWVRAATGASSERKFARTTKGYYVLGPGVIEEGDVVCVLFGGKMPFCLRSCTSGSQQRYLLVGECYMHGFMNGEAVDMLERGEVQEEVFKII</sequence>
<dbReference type="EnsemblFungi" id="MAPG_01905T0">
    <property type="protein sequence ID" value="MAPG_01905T0"/>
    <property type="gene ID" value="MAPG_01905"/>
</dbReference>
<feature type="domain" description="Heterokaryon incompatibility" evidence="1">
    <location>
        <begin position="138"/>
        <end position="281"/>
    </location>
</feature>
<evidence type="ECO:0000313" key="4">
    <source>
        <dbReference type="Proteomes" id="UP000011715"/>
    </source>
</evidence>
<evidence type="ECO:0000313" key="2">
    <source>
        <dbReference type="EMBL" id="KLU82837.1"/>
    </source>
</evidence>
<dbReference type="Proteomes" id="UP000011715">
    <property type="component" value="Unassembled WGS sequence"/>
</dbReference>
<dbReference type="OrthoDB" id="5571888at2759"/>
<dbReference type="InterPro" id="IPR052895">
    <property type="entry name" value="HetReg/Transcr_Mod"/>
</dbReference>
<reference evidence="2" key="2">
    <citation type="submission" date="2010-05" db="EMBL/GenBank/DDBJ databases">
        <title>The Genome Sequence of Magnaporthe poae strain ATCC 64411.</title>
        <authorList>
            <consortium name="The Broad Institute Genome Sequencing Platform"/>
            <consortium name="Broad Institute Genome Sequencing Center for Infectious Disease"/>
            <person name="Ma L.-J."/>
            <person name="Dead R."/>
            <person name="Young S."/>
            <person name="Zeng Q."/>
            <person name="Koehrsen M."/>
            <person name="Alvarado L."/>
            <person name="Berlin A."/>
            <person name="Chapman S.B."/>
            <person name="Chen Z."/>
            <person name="Freedman E."/>
            <person name="Gellesch M."/>
            <person name="Goldberg J."/>
            <person name="Griggs A."/>
            <person name="Gujja S."/>
            <person name="Heilman E.R."/>
            <person name="Heiman D."/>
            <person name="Hepburn T."/>
            <person name="Howarth C."/>
            <person name="Jen D."/>
            <person name="Larson L."/>
            <person name="Mehta T."/>
            <person name="Neiman D."/>
            <person name="Pearson M."/>
            <person name="Roberts A."/>
            <person name="Saif S."/>
            <person name="Shea T."/>
            <person name="Shenoy N."/>
            <person name="Sisk P."/>
            <person name="Stolte C."/>
            <person name="Sykes S."/>
            <person name="Walk T."/>
            <person name="White J."/>
            <person name="Yandava C."/>
            <person name="Haas B."/>
            <person name="Nusbaum C."/>
            <person name="Birren B."/>
        </authorList>
    </citation>
    <scope>NUCLEOTIDE SEQUENCE</scope>
    <source>
        <strain evidence="2">ATCC 64411</strain>
    </source>
</reference>
<protein>
    <recommendedName>
        <fullName evidence="1">Heterokaryon incompatibility domain-containing protein</fullName>
    </recommendedName>
</protein>